<gene>
    <name evidence="1" type="ORF">ROSMUCSMR3_03533</name>
</gene>
<dbReference type="Proteomes" id="UP000192273">
    <property type="component" value="Chromosome"/>
</dbReference>
<evidence type="ECO:0000313" key="1">
    <source>
        <dbReference type="EMBL" id="ARE84987.1"/>
    </source>
</evidence>
<name>A0A1V0RT84_9RHOB</name>
<sequence>MSIRRRLALMICPELGRPARPTREELGCEAFEFYDVGAVRRIAREFKASRLPQGAEVTPVFRSVRVKERQSDEPTQMGSLLHQDTGSFALSNQNVPTPILGQAHRSGECPAAGSDAKACWLCNPEPPGPARSMSGANLGFRYMTGGQE</sequence>
<dbReference type="RefSeq" id="WP_081508160.1">
    <property type="nucleotide sequence ID" value="NZ_CP020474.1"/>
</dbReference>
<evidence type="ECO:0000313" key="2">
    <source>
        <dbReference type="Proteomes" id="UP000192273"/>
    </source>
</evidence>
<protein>
    <submittedName>
        <fullName evidence="1">Uncharacterized protein</fullName>
    </submittedName>
</protein>
<dbReference type="EMBL" id="CP020474">
    <property type="protein sequence ID" value="ARE84987.1"/>
    <property type="molecule type" value="Genomic_DNA"/>
</dbReference>
<dbReference type="KEGG" id="rmm:ROSMUCSMR3_03533"/>
<accession>A0A1V0RT84</accession>
<keyword evidence="2" id="KW-1185">Reference proteome</keyword>
<reference evidence="1 2" key="1">
    <citation type="submission" date="2017-03" db="EMBL/GenBank/DDBJ databases">
        <title>Genome Sequence of Roseovarius mucosus strain SMR3 Isolated from a culture of the Diatom Skeletonema marinoi.</title>
        <authorList>
            <person name="Topel M."/>
            <person name="Pinder M."/>
            <person name="Johansson O.N."/>
            <person name="Kourtchenko O."/>
            <person name="Godhe A."/>
            <person name="Clarke A.K."/>
        </authorList>
    </citation>
    <scope>NUCLEOTIDE SEQUENCE [LARGE SCALE GENOMIC DNA]</scope>
    <source>
        <strain evidence="1 2">SMR3</strain>
    </source>
</reference>
<dbReference type="AlphaFoldDB" id="A0A1V0RT84"/>
<proteinExistence type="predicted"/>
<organism evidence="1 2">
    <name type="scientific">Roseovarius mucosus</name>
    <dbReference type="NCBI Taxonomy" id="215743"/>
    <lineage>
        <taxon>Bacteria</taxon>
        <taxon>Pseudomonadati</taxon>
        <taxon>Pseudomonadota</taxon>
        <taxon>Alphaproteobacteria</taxon>
        <taxon>Rhodobacterales</taxon>
        <taxon>Roseobacteraceae</taxon>
        <taxon>Roseovarius</taxon>
    </lineage>
</organism>